<evidence type="ECO:0000256" key="6">
    <source>
        <dbReference type="ARBA" id="ARBA00049348"/>
    </source>
</evidence>
<keyword evidence="5" id="KW-0234">DNA repair</keyword>
<feature type="domain" description="Methylated-DNA-[protein]-cysteine S-methyltransferase DNA binding" evidence="7">
    <location>
        <begin position="102"/>
        <end position="184"/>
    </location>
</feature>
<gene>
    <name evidence="8" type="ORF">ABGN05_13490</name>
</gene>
<dbReference type="GO" id="GO:0032259">
    <property type="term" value="P:methylation"/>
    <property type="evidence" value="ECO:0007669"/>
    <property type="project" value="UniProtKB-KW"/>
</dbReference>
<dbReference type="CDD" id="cd06445">
    <property type="entry name" value="ATase"/>
    <property type="match status" value="1"/>
</dbReference>
<comment type="catalytic activity">
    <reaction evidence="1">
        <text>a 4-O-methyl-thymidine in DNA + L-cysteinyl-[protein] = a thymidine in DNA + S-methyl-L-cysteinyl-[protein]</text>
        <dbReference type="Rhea" id="RHEA:53428"/>
        <dbReference type="Rhea" id="RHEA-COMP:10131"/>
        <dbReference type="Rhea" id="RHEA-COMP:10132"/>
        <dbReference type="Rhea" id="RHEA-COMP:13555"/>
        <dbReference type="Rhea" id="RHEA-COMP:13556"/>
        <dbReference type="ChEBI" id="CHEBI:29950"/>
        <dbReference type="ChEBI" id="CHEBI:82612"/>
        <dbReference type="ChEBI" id="CHEBI:137386"/>
        <dbReference type="ChEBI" id="CHEBI:137387"/>
        <dbReference type="EC" id="2.1.1.63"/>
    </reaction>
</comment>
<organism evidence="8 9">
    <name type="scientific">Aquibium pacificus</name>
    <dbReference type="NCBI Taxonomy" id="3153579"/>
    <lineage>
        <taxon>Bacteria</taxon>
        <taxon>Pseudomonadati</taxon>
        <taxon>Pseudomonadota</taxon>
        <taxon>Alphaproteobacteria</taxon>
        <taxon>Hyphomicrobiales</taxon>
        <taxon>Phyllobacteriaceae</taxon>
        <taxon>Aquibium</taxon>
    </lineage>
</organism>
<dbReference type="InterPro" id="IPR036217">
    <property type="entry name" value="MethylDNA_cys_MeTrfase_DNAb"/>
</dbReference>
<dbReference type="EMBL" id="JBDPGJ010000003">
    <property type="protein sequence ID" value="MEX0406686.1"/>
    <property type="molecule type" value="Genomic_DNA"/>
</dbReference>
<dbReference type="PROSITE" id="PS00374">
    <property type="entry name" value="MGMT"/>
    <property type="match status" value="1"/>
</dbReference>
<evidence type="ECO:0000313" key="9">
    <source>
        <dbReference type="Proteomes" id="UP001556692"/>
    </source>
</evidence>
<keyword evidence="4" id="KW-0227">DNA damage</keyword>
<dbReference type="InterPro" id="IPR014048">
    <property type="entry name" value="MethylDNA_cys_MeTrfase_DNA-bd"/>
</dbReference>
<dbReference type="InterPro" id="IPR036631">
    <property type="entry name" value="MGMT_N_sf"/>
</dbReference>
<dbReference type="PANTHER" id="PTHR10815:SF5">
    <property type="entry name" value="METHYLATED-DNA--PROTEIN-CYSTEINE METHYLTRANSFERASE"/>
    <property type="match status" value="1"/>
</dbReference>
<dbReference type="InterPro" id="IPR001497">
    <property type="entry name" value="MethylDNA_cys_MeTrfase_AS"/>
</dbReference>
<dbReference type="NCBIfam" id="TIGR00589">
    <property type="entry name" value="ogt"/>
    <property type="match status" value="1"/>
</dbReference>
<dbReference type="Pfam" id="PF01035">
    <property type="entry name" value="DNA_binding_1"/>
    <property type="match status" value="1"/>
</dbReference>
<evidence type="ECO:0000313" key="8">
    <source>
        <dbReference type="EMBL" id="MEX0406686.1"/>
    </source>
</evidence>
<evidence type="ECO:0000256" key="3">
    <source>
        <dbReference type="ARBA" id="ARBA00022679"/>
    </source>
</evidence>
<reference evidence="8 9" key="1">
    <citation type="submission" date="2024-05" db="EMBL/GenBank/DDBJ databases">
        <authorList>
            <person name="Jiang F."/>
        </authorList>
    </citation>
    <scope>NUCLEOTIDE SEQUENCE [LARGE SCALE GENOMIC DNA]</scope>
    <source>
        <strain evidence="8 9">LZ166</strain>
    </source>
</reference>
<evidence type="ECO:0000256" key="5">
    <source>
        <dbReference type="ARBA" id="ARBA00023204"/>
    </source>
</evidence>
<evidence type="ECO:0000256" key="4">
    <source>
        <dbReference type="ARBA" id="ARBA00022763"/>
    </source>
</evidence>
<evidence type="ECO:0000256" key="2">
    <source>
        <dbReference type="ARBA" id="ARBA00022603"/>
    </source>
</evidence>
<dbReference type="Gene3D" id="1.10.10.10">
    <property type="entry name" value="Winged helix-like DNA-binding domain superfamily/Winged helix DNA-binding domain"/>
    <property type="match status" value="1"/>
</dbReference>
<evidence type="ECO:0000259" key="7">
    <source>
        <dbReference type="Pfam" id="PF01035"/>
    </source>
</evidence>
<proteinExistence type="predicted"/>
<dbReference type="InterPro" id="IPR036388">
    <property type="entry name" value="WH-like_DNA-bd_sf"/>
</dbReference>
<keyword evidence="2 8" id="KW-0489">Methyltransferase</keyword>
<dbReference type="EC" id="2.1.1.63" evidence="8"/>
<evidence type="ECO:0000256" key="1">
    <source>
        <dbReference type="ARBA" id="ARBA00001286"/>
    </source>
</evidence>
<keyword evidence="3 8" id="KW-0808">Transferase</keyword>
<name>A0ABV3SJL5_9HYPH</name>
<keyword evidence="9" id="KW-1185">Reference proteome</keyword>
<dbReference type="PANTHER" id="PTHR10815">
    <property type="entry name" value="METHYLATED-DNA--PROTEIN-CYSTEINE METHYLTRANSFERASE"/>
    <property type="match status" value="1"/>
</dbReference>
<dbReference type="RefSeq" id="WP_367954575.1">
    <property type="nucleotide sequence ID" value="NZ_JBDPGJ010000003.1"/>
</dbReference>
<dbReference type="SUPFAM" id="SSF46767">
    <property type="entry name" value="Methylated DNA-protein cysteine methyltransferase, C-terminal domain"/>
    <property type="match status" value="1"/>
</dbReference>
<comment type="caution">
    <text evidence="8">The sequence shown here is derived from an EMBL/GenBank/DDBJ whole genome shotgun (WGS) entry which is preliminary data.</text>
</comment>
<protein>
    <submittedName>
        <fullName evidence="8">Methylated-DNA--[protein]-cysteine S-methyltransferase</fullName>
        <ecNumber evidence="8">2.1.1.63</ecNumber>
    </submittedName>
</protein>
<comment type="catalytic activity">
    <reaction evidence="6">
        <text>a 6-O-methyl-2'-deoxyguanosine in DNA + L-cysteinyl-[protein] = S-methyl-L-cysteinyl-[protein] + a 2'-deoxyguanosine in DNA</text>
        <dbReference type="Rhea" id="RHEA:24000"/>
        <dbReference type="Rhea" id="RHEA-COMP:10131"/>
        <dbReference type="Rhea" id="RHEA-COMP:10132"/>
        <dbReference type="Rhea" id="RHEA-COMP:11367"/>
        <dbReference type="Rhea" id="RHEA-COMP:11368"/>
        <dbReference type="ChEBI" id="CHEBI:29950"/>
        <dbReference type="ChEBI" id="CHEBI:82612"/>
        <dbReference type="ChEBI" id="CHEBI:85445"/>
        <dbReference type="ChEBI" id="CHEBI:85448"/>
        <dbReference type="EC" id="2.1.1.63"/>
    </reaction>
</comment>
<sequence length="198" mass="21138">MRPAAIGYHLVETRLGVVGIAWSERGLTRLQLPGRDAAETERLLTMPRSGFHNPECRSDARVILEALLPPAMAGLAASLKRYAAGDVVDFDEVPVHLRGVGEFRRAVYREARAIRFGDVTTYGELAERAGHAGAARETGQAMGSNPCPLVIPCHRILAAGRKPGGFSAPGGVSTKTRLLALEGVRIGPDAAAQTRFAF</sequence>
<dbReference type="SUPFAM" id="SSF53155">
    <property type="entry name" value="Methylated DNA-protein cysteine methyltransferase domain"/>
    <property type="match status" value="1"/>
</dbReference>
<dbReference type="GO" id="GO:0003908">
    <property type="term" value="F:methylated-DNA-[protein]-cysteine S-methyltransferase activity"/>
    <property type="evidence" value="ECO:0007669"/>
    <property type="project" value="UniProtKB-EC"/>
</dbReference>
<accession>A0ABV3SJL5</accession>
<dbReference type="Proteomes" id="UP001556692">
    <property type="component" value="Unassembled WGS sequence"/>
</dbReference>